<evidence type="ECO:0000313" key="4">
    <source>
        <dbReference type="Proteomes" id="UP000321230"/>
    </source>
</evidence>
<dbReference type="AlphaFoldDB" id="A0A511B002"/>
<organism evidence="3 4">
    <name type="scientific">Gluconobacter wancherniae NBRC 103581</name>
    <dbReference type="NCBI Taxonomy" id="656744"/>
    <lineage>
        <taxon>Bacteria</taxon>
        <taxon>Pseudomonadati</taxon>
        <taxon>Pseudomonadota</taxon>
        <taxon>Alphaproteobacteria</taxon>
        <taxon>Acetobacterales</taxon>
        <taxon>Acetobacteraceae</taxon>
        <taxon>Gluconobacter</taxon>
    </lineage>
</organism>
<name>A0A511B002_9PROT</name>
<evidence type="ECO:0000313" key="3">
    <source>
        <dbReference type="EMBL" id="GEK93768.1"/>
    </source>
</evidence>
<evidence type="ECO:0000256" key="1">
    <source>
        <dbReference type="SAM" id="MobiDB-lite"/>
    </source>
</evidence>
<feature type="compositionally biased region" description="Low complexity" evidence="1">
    <location>
        <begin position="195"/>
        <end position="213"/>
    </location>
</feature>
<dbReference type="RefSeq" id="WP_146795878.1">
    <property type="nucleotide sequence ID" value="NZ_BARC01000003.1"/>
</dbReference>
<accession>A0A511B002</accession>
<evidence type="ECO:0008006" key="5">
    <source>
        <dbReference type="Google" id="ProtNLM"/>
    </source>
</evidence>
<keyword evidence="4" id="KW-1185">Reference proteome</keyword>
<dbReference type="EMBL" id="BJUZ01000002">
    <property type="protein sequence ID" value="GEK93768.1"/>
    <property type="molecule type" value="Genomic_DNA"/>
</dbReference>
<feature type="chain" id="PRO_5022092171" description="Lipoprotein" evidence="2">
    <location>
        <begin position="21"/>
        <end position="282"/>
    </location>
</feature>
<dbReference type="OrthoDB" id="7280888at2"/>
<reference evidence="3 4" key="1">
    <citation type="submission" date="2019-07" db="EMBL/GenBank/DDBJ databases">
        <title>Whole genome shotgun sequence of Gluconobacter wancherniae NBRC 103581.</title>
        <authorList>
            <person name="Hosoyama A."/>
            <person name="Uohara A."/>
            <person name="Ohji S."/>
            <person name="Ichikawa N."/>
        </authorList>
    </citation>
    <scope>NUCLEOTIDE SEQUENCE [LARGE SCALE GENOMIC DNA]</scope>
    <source>
        <strain evidence="3 4">NBRC 103581</strain>
    </source>
</reference>
<keyword evidence="2" id="KW-0732">Signal</keyword>
<gene>
    <name evidence="3" type="ORF">GWA01_15380</name>
</gene>
<dbReference type="Proteomes" id="UP000321230">
    <property type="component" value="Unassembled WGS sequence"/>
</dbReference>
<proteinExistence type="predicted"/>
<comment type="caution">
    <text evidence="3">The sequence shown here is derived from an EMBL/GenBank/DDBJ whole genome shotgun (WGS) entry which is preliminary data.</text>
</comment>
<dbReference type="PROSITE" id="PS51257">
    <property type="entry name" value="PROKAR_LIPOPROTEIN"/>
    <property type="match status" value="1"/>
</dbReference>
<protein>
    <recommendedName>
        <fullName evidence="5">Lipoprotein</fullName>
    </recommendedName>
</protein>
<feature type="compositionally biased region" description="Low complexity" evidence="1">
    <location>
        <begin position="236"/>
        <end position="245"/>
    </location>
</feature>
<sequence length="282" mass="28914">MGSHRLSCAAALVFSLGLSACSGDDAPKSFPPADYSYLSQLHLNVASINIQDHAEPLPDSLSAKAPTPPDQALKLMATQRLIATGSSGQGDFVITRASIDRSGDNALSGVMDVSLNITDSSGQHTGTAHAQVTRRLDGGDHDPTSRAALYDMTNQMMQDMNVELAFQIRKTMMPWLTDAAGTPLTGAVKEQSLDAPGTTPATIAAPASSPTEPVTAPSTVIAPKASSSAPDAIFPTGDTTDNTGNVTAPAASTGETTAPSPRSPQPGVLKLPGNINPSATPN</sequence>
<feature type="region of interest" description="Disordered" evidence="1">
    <location>
        <begin position="190"/>
        <end position="282"/>
    </location>
</feature>
<evidence type="ECO:0000256" key="2">
    <source>
        <dbReference type="SAM" id="SignalP"/>
    </source>
</evidence>
<feature type="signal peptide" evidence="2">
    <location>
        <begin position="1"/>
        <end position="20"/>
    </location>
</feature>